<dbReference type="SUPFAM" id="SSF46689">
    <property type="entry name" value="Homeodomain-like"/>
    <property type="match status" value="1"/>
</dbReference>
<keyword evidence="1" id="KW-0233">DNA recombination</keyword>
<evidence type="ECO:0000313" key="3">
    <source>
        <dbReference type="EMBL" id="MFD2312491.1"/>
    </source>
</evidence>
<dbReference type="PROSITE" id="PS50994">
    <property type="entry name" value="INTEGRASE"/>
    <property type="match status" value="1"/>
</dbReference>
<dbReference type="PANTHER" id="PTHR10948">
    <property type="entry name" value="TRANSPOSASE"/>
    <property type="match status" value="1"/>
</dbReference>
<dbReference type="InterPro" id="IPR012337">
    <property type="entry name" value="RNaseH-like_sf"/>
</dbReference>
<dbReference type="NCBIfam" id="NF033563">
    <property type="entry name" value="transpos_IS30"/>
    <property type="match status" value="1"/>
</dbReference>
<evidence type="ECO:0000313" key="4">
    <source>
        <dbReference type="Proteomes" id="UP001597425"/>
    </source>
</evidence>
<dbReference type="SUPFAM" id="SSF53098">
    <property type="entry name" value="Ribonuclease H-like"/>
    <property type="match status" value="1"/>
</dbReference>
<feature type="domain" description="Integrase catalytic" evidence="2">
    <location>
        <begin position="154"/>
        <end position="315"/>
    </location>
</feature>
<proteinExistence type="predicted"/>
<dbReference type="InterPro" id="IPR025246">
    <property type="entry name" value="IS30-like_HTH"/>
</dbReference>
<dbReference type="InterPro" id="IPR009057">
    <property type="entry name" value="Homeodomain-like_sf"/>
</dbReference>
<evidence type="ECO:0000256" key="1">
    <source>
        <dbReference type="ARBA" id="ARBA00023172"/>
    </source>
</evidence>
<reference evidence="4" key="1">
    <citation type="journal article" date="2019" name="Int. J. Syst. Evol. Microbiol.">
        <title>The Global Catalogue of Microorganisms (GCM) 10K type strain sequencing project: providing services to taxonomists for standard genome sequencing and annotation.</title>
        <authorList>
            <consortium name="The Broad Institute Genomics Platform"/>
            <consortium name="The Broad Institute Genome Sequencing Center for Infectious Disease"/>
            <person name="Wu L."/>
            <person name="Ma J."/>
        </authorList>
    </citation>
    <scope>NUCLEOTIDE SEQUENCE [LARGE SCALE GENOMIC DNA]</scope>
    <source>
        <strain evidence="4">KCTC 12848</strain>
    </source>
</reference>
<evidence type="ECO:0000259" key="2">
    <source>
        <dbReference type="PROSITE" id="PS50994"/>
    </source>
</evidence>
<name>A0ABW5EFU7_9GAMM</name>
<dbReference type="Pfam" id="PF13936">
    <property type="entry name" value="HTH_38"/>
    <property type="match status" value="1"/>
</dbReference>
<dbReference type="InterPro" id="IPR053392">
    <property type="entry name" value="Transposase_IS30-like"/>
</dbReference>
<organism evidence="3 4">
    <name type="scientific">Microbulbifer halophilus</name>
    <dbReference type="NCBI Taxonomy" id="453963"/>
    <lineage>
        <taxon>Bacteria</taxon>
        <taxon>Pseudomonadati</taxon>
        <taxon>Pseudomonadota</taxon>
        <taxon>Gammaproteobacteria</taxon>
        <taxon>Cellvibrionales</taxon>
        <taxon>Microbulbiferaceae</taxon>
        <taxon>Microbulbifer</taxon>
    </lineage>
</organism>
<dbReference type="InterPro" id="IPR051917">
    <property type="entry name" value="Transposase-Integrase"/>
</dbReference>
<accession>A0ABW5EFU7</accession>
<keyword evidence="4" id="KW-1185">Reference proteome</keyword>
<dbReference type="PANTHER" id="PTHR10948:SF23">
    <property type="entry name" value="TRANSPOSASE INSI FOR INSERTION SEQUENCE ELEMENT IS30A-RELATED"/>
    <property type="match status" value="1"/>
</dbReference>
<dbReference type="InterPro" id="IPR036397">
    <property type="entry name" value="RNaseH_sf"/>
</dbReference>
<dbReference type="Proteomes" id="UP001597425">
    <property type="component" value="Unassembled WGS sequence"/>
</dbReference>
<protein>
    <submittedName>
        <fullName evidence="3">IS30 family transposase</fullName>
    </submittedName>
</protein>
<sequence>MKRYTQLTQEQRYQIYASMKAEHSQTEIAAIIGVHKSTVSRELQRNLGLKGYRPKQTHQLALNRRQDKAQPRITTSHWRRVEQLLSEDWSPEQISLWLAQEEKVSISHEWIYLYVLEDKRQGGQLYRHLRCQKPRRKQYGSYDRRGQIPDRVSIEERPSIVERRTRLGDWELDTIIGKHHKQAIVSLTERKSRLALIAKVLTKEAEGVKDAVIELLSPLSERVHTITSDNGKEFGCHKVIAKAFEADFYFAHPYASWERGFNENTNGLIRQYCPKGSDFTTITDQDILNAMNRINNRSRKCLGMKTPNQAFLVLIHLLH</sequence>
<dbReference type="EMBL" id="JBHUJD010000047">
    <property type="protein sequence ID" value="MFD2312491.1"/>
    <property type="molecule type" value="Genomic_DNA"/>
</dbReference>
<dbReference type="Gene3D" id="3.30.420.10">
    <property type="entry name" value="Ribonuclease H-like superfamily/Ribonuclease H"/>
    <property type="match status" value="1"/>
</dbReference>
<comment type="caution">
    <text evidence="3">The sequence shown here is derived from an EMBL/GenBank/DDBJ whole genome shotgun (WGS) entry which is preliminary data.</text>
</comment>
<gene>
    <name evidence="3" type="ORF">ACFSKX_18900</name>
</gene>
<dbReference type="InterPro" id="IPR001584">
    <property type="entry name" value="Integrase_cat-core"/>
</dbReference>
<dbReference type="RefSeq" id="WP_265723629.1">
    <property type="nucleotide sequence ID" value="NZ_JAPIVK010000065.1"/>
</dbReference>